<dbReference type="RefSeq" id="WP_317136801.1">
    <property type="nucleotide sequence ID" value="NZ_CP043875.1"/>
</dbReference>
<name>A0AA97FBY1_9EURY</name>
<proteinExistence type="predicted"/>
<dbReference type="GeneID" id="85228571"/>
<keyword evidence="1" id="KW-1133">Transmembrane helix</keyword>
<feature type="transmembrane region" description="Helical" evidence="1">
    <location>
        <begin position="43"/>
        <end position="63"/>
    </location>
</feature>
<dbReference type="InterPro" id="IPR052348">
    <property type="entry name" value="Metallopeptidase_M50B"/>
</dbReference>
<feature type="transmembrane region" description="Helical" evidence="1">
    <location>
        <begin position="84"/>
        <end position="108"/>
    </location>
</feature>
<keyword evidence="1" id="KW-0812">Transmembrane</keyword>
<evidence type="ECO:0000313" key="3">
    <source>
        <dbReference type="Proteomes" id="UP001301797"/>
    </source>
</evidence>
<evidence type="ECO:0000256" key="1">
    <source>
        <dbReference type="SAM" id="Phobius"/>
    </source>
</evidence>
<feature type="transmembrane region" description="Helical" evidence="1">
    <location>
        <begin position="17"/>
        <end position="37"/>
    </location>
</feature>
<keyword evidence="1" id="KW-0472">Membrane</keyword>
<dbReference type="AlphaFoldDB" id="A0AA97FBY1"/>
<dbReference type="KEGG" id="mefw:F1737_00340"/>
<gene>
    <name evidence="2" type="ORF">F1737_00340</name>
</gene>
<feature type="transmembrane region" description="Helical" evidence="1">
    <location>
        <begin position="157"/>
        <end position="179"/>
    </location>
</feature>
<organism evidence="2 3">
    <name type="scientific">Methanochimaera problematica</name>
    <dbReference type="NCBI Taxonomy" id="2609417"/>
    <lineage>
        <taxon>Archaea</taxon>
        <taxon>Methanobacteriati</taxon>
        <taxon>Methanobacteriota</taxon>
        <taxon>Stenosarchaea group</taxon>
        <taxon>Methanomicrobia</taxon>
        <taxon>Methanomicrobiales</taxon>
        <taxon>Methanomicrobiaceae</taxon>
        <taxon>Methanochimaera</taxon>
    </lineage>
</organism>
<feature type="transmembrane region" description="Helical" evidence="1">
    <location>
        <begin position="191"/>
        <end position="212"/>
    </location>
</feature>
<dbReference type="EMBL" id="CP043875">
    <property type="protein sequence ID" value="WOF15233.1"/>
    <property type="molecule type" value="Genomic_DNA"/>
</dbReference>
<protein>
    <submittedName>
        <fullName evidence="2">Peptidase M50</fullName>
    </submittedName>
</protein>
<accession>A0AA97FBY1</accession>
<dbReference type="PANTHER" id="PTHR35864:SF1">
    <property type="entry name" value="ZINC METALLOPROTEASE YWHC-RELATED"/>
    <property type="match status" value="1"/>
</dbReference>
<dbReference type="Proteomes" id="UP001301797">
    <property type="component" value="Chromosome"/>
</dbReference>
<keyword evidence="3" id="KW-1185">Reference proteome</keyword>
<dbReference type="PANTHER" id="PTHR35864">
    <property type="entry name" value="ZINC METALLOPROTEASE MJ0611-RELATED"/>
    <property type="match status" value="1"/>
</dbReference>
<evidence type="ECO:0000313" key="2">
    <source>
        <dbReference type="EMBL" id="WOF15233.1"/>
    </source>
</evidence>
<reference evidence="2 3" key="1">
    <citation type="submission" date="2019-09" db="EMBL/GenBank/DDBJ databases">
        <title>The complete genome of Methanoplanus sp. FWC-SCC4.</title>
        <authorList>
            <person name="Chen S.-C."/>
            <person name="Zhou Y.-Z."/>
            <person name="Lai M.-C."/>
        </authorList>
    </citation>
    <scope>NUCLEOTIDE SEQUENCE [LARGE SCALE GENOMIC DNA]</scope>
    <source>
        <strain evidence="2 3">FWC-SCC4</strain>
    </source>
</reference>
<sequence length="226" mass="24164">MYEKVISKIPARERNDLIIGWIAIAVAFTLVFTRGSVTPVTFAIFFAISLVTVGIGFLLHELAHKFSAMKFGYWAEFHKDNQMLLVAVALAALVGVVFAAPGATVIYGQQGRMMTKEEDGKISAAGPVVNLILCVPFFLLIVAGAALGGISSGGLGFYLFLTGTFGLSVNSMIAFFNMLPVSVLDGKKVLSWNPAVFAALIVSSFVILLISYDYGGILSEILSIIL</sequence>
<feature type="transmembrane region" description="Helical" evidence="1">
    <location>
        <begin position="128"/>
        <end position="150"/>
    </location>
</feature>